<dbReference type="AlphaFoldDB" id="A0A4Y8K1Q9"/>
<organism evidence="1 2">
    <name type="scientific">Cryobacterium cryoconiti</name>
    <dbReference type="NCBI Taxonomy" id="1259239"/>
    <lineage>
        <taxon>Bacteria</taxon>
        <taxon>Bacillati</taxon>
        <taxon>Actinomycetota</taxon>
        <taxon>Actinomycetes</taxon>
        <taxon>Micrococcales</taxon>
        <taxon>Microbacteriaceae</taxon>
        <taxon>Cryobacterium</taxon>
    </lineage>
</organism>
<gene>
    <name evidence="1" type="ORF">E3T49_06800</name>
</gene>
<proteinExistence type="predicted"/>
<accession>A0A4Y8K1Q9</accession>
<reference evidence="1 2" key="1">
    <citation type="submission" date="2019-03" db="EMBL/GenBank/DDBJ databases">
        <title>Genomics of glacier-inhabiting Cryobacterium strains.</title>
        <authorList>
            <person name="Liu Q."/>
            <person name="Xin Y.-H."/>
        </authorList>
    </citation>
    <scope>NUCLEOTIDE SEQUENCE [LARGE SCALE GENOMIC DNA]</scope>
    <source>
        <strain evidence="1 2">TMT1-51</strain>
    </source>
</reference>
<protein>
    <submittedName>
        <fullName evidence="1">Uncharacterized protein</fullName>
    </submittedName>
</protein>
<dbReference type="Pfam" id="PF20218">
    <property type="entry name" value="DUF6578"/>
    <property type="match status" value="1"/>
</dbReference>
<dbReference type="RefSeq" id="WP_134424206.1">
    <property type="nucleotide sequence ID" value="NZ_SOHA01000017.1"/>
</dbReference>
<dbReference type="Proteomes" id="UP000297472">
    <property type="component" value="Unassembled WGS sequence"/>
</dbReference>
<dbReference type="EMBL" id="SOHA01000017">
    <property type="protein sequence ID" value="TFD31217.1"/>
    <property type="molecule type" value="Genomic_DNA"/>
</dbReference>
<dbReference type="InterPro" id="IPR046485">
    <property type="entry name" value="DUF6578"/>
</dbReference>
<comment type="caution">
    <text evidence="1">The sequence shown here is derived from an EMBL/GenBank/DDBJ whole genome shotgun (WGS) entry which is preliminary data.</text>
</comment>
<keyword evidence="2" id="KW-1185">Reference proteome</keyword>
<evidence type="ECO:0000313" key="1">
    <source>
        <dbReference type="EMBL" id="TFD31217.1"/>
    </source>
</evidence>
<name>A0A4Y8K1Q9_9MICO</name>
<evidence type="ECO:0000313" key="2">
    <source>
        <dbReference type="Proteomes" id="UP000297472"/>
    </source>
</evidence>
<sequence length="308" mass="33679">MQIEVVITHWEQACCGPSFRVGDQTTFQLLAADPAACPAGVPPRFEEEHHGQTPPDVPHWEVTGTVTAIDGLRHARIPTPGLAGAYTWDSSQPTTRSLGSVGEATVGETTAAEFDEYRVILDVPDDIPLPAYRLTAETIAQRERDAQVAKRNRERMRDGIGVLLEALADDAERRYAHVARASRAADRSAMTVEPHRDGATTIRWARSAADTDGITVHVGDGTWHVPASVTDAALVRIFLEAAAAGRVCEHVRPVGSPAQRLETEVLAEDGRAWTAAISFRPFESDGVMAVARPLWERVQRGEHRYSPW</sequence>
<dbReference type="OrthoDB" id="2084645at2"/>